<evidence type="ECO:0000256" key="1">
    <source>
        <dbReference type="ARBA" id="ARBA00022723"/>
    </source>
</evidence>
<keyword evidence="5" id="KW-0812">Transmembrane</keyword>
<comment type="cofactor">
    <cofactor evidence="4">
        <name>Zn(2+)</name>
        <dbReference type="ChEBI" id="CHEBI:29105"/>
    </cofactor>
</comment>
<keyword evidence="3" id="KW-0560">Oxidoreductase</keyword>
<dbReference type="AlphaFoldDB" id="A0A0F6Y0R9"/>
<dbReference type="EMBL" id="CP011076">
    <property type="protein sequence ID" value="AKF96006.1"/>
    <property type="molecule type" value="Genomic_DNA"/>
</dbReference>
<feature type="domain" description="Enoyl reductase (ER)" evidence="6">
    <location>
        <begin position="29"/>
        <end position="405"/>
    </location>
</feature>
<sequence>MKAIRFQATIPRYLSSKTLGRFFPSVFYGPMSCITYDDVKEPSLPNHEWVKVRVKFCGICGSDLNLIFLHDSPATSPFASFPFTIGHEIVGVIEELGREVKNLSVGERVVIDPILSCEARGFHEPCPACHRGDFSLCERMTIGDVSPGLLIGACRDTGGGWSPHLVAHRSQILKVPQEVSDLNAVMTDPFATALHGVMRDQPRDNETVLVIGAGVIGICVVAAIRSLGSKARVIVLVKHPFQAEMARRYGADEVVLLSSQSDYNQQLADLLGARVLKPIFGSPVIQGGADIVYECVGKDQSINDSLRFAKSKGKVNLLGVASIPHKVDWTPIWLNELDIKGSFACGTEEYQGERLRTYALALNLMRSGKVDLASLVTHRFPLDQYREAIETAAGKGRTGAIKVIFEP</sequence>
<dbReference type="Gene3D" id="3.40.50.720">
    <property type="entry name" value="NAD(P)-binding Rossmann-like Domain"/>
    <property type="match status" value="1"/>
</dbReference>
<feature type="transmembrane region" description="Helical" evidence="5">
    <location>
        <begin position="208"/>
        <end position="228"/>
    </location>
</feature>
<organism evidence="7">
    <name type="scientific">Brevibacillus laterosporus</name>
    <name type="common">Bacillus laterosporus</name>
    <dbReference type="NCBI Taxonomy" id="1465"/>
    <lineage>
        <taxon>Bacteria</taxon>
        <taxon>Bacillati</taxon>
        <taxon>Bacillota</taxon>
        <taxon>Bacilli</taxon>
        <taxon>Bacillales</taxon>
        <taxon>Paenibacillaceae</taxon>
        <taxon>Brevibacillus</taxon>
    </lineage>
</organism>
<dbReference type="InterPro" id="IPR002328">
    <property type="entry name" value="ADH_Zn_CS"/>
</dbReference>
<dbReference type="Gene3D" id="3.90.180.10">
    <property type="entry name" value="Medium-chain alcohol dehydrogenases, catalytic domain"/>
    <property type="match status" value="1"/>
</dbReference>
<accession>A0A0F6Y0R9</accession>
<geneLocation type="plasmid" evidence="7">
    <name>unnamed2</name>
</geneLocation>
<evidence type="ECO:0000256" key="5">
    <source>
        <dbReference type="SAM" id="Phobius"/>
    </source>
</evidence>
<dbReference type="SUPFAM" id="SSF51735">
    <property type="entry name" value="NAD(P)-binding Rossmann-fold domains"/>
    <property type="match status" value="1"/>
</dbReference>
<keyword evidence="5" id="KW-0472">Membrane</keyword>
<dbReference type="SMART" id="SM00829">
    <property type="entry name" value="PKS_ER"/>
    <property type="match status" value="1"/>
</dbReference>
<dbReference type="PANTHER" id="PTHR43401:SF2">
    <property type="entry name" value="L-THREONINE 3-DEHYDROGENASE"/>
    <property type="match status" value="1"/>
</dbReference>
<dbReference type="GO" id="GO:0008270">
    <property type="term" value="F:zinc ion binding"/>
    <property type="evidence" value="ECO:0007669"/>
    <property type="project" value="InterPro"/>
</dbReference>
<reference evidence="7" key="1">
    <citation type="submission" date="2015-03" db="EMBL/GenBank/DDBJ databases">
        <title>MIGS Cultured Bacterial/Archaeal sample from Brevibacillus laterosporus.</title>
        <authorList>
            <person name="Zeng D."/>
            <person name="Zhu L."/>
            <person name="Dong G."/>
            <person name="Ye W."/>
            <person name="Ren D."/>
            <person name="Wu L."/>
            <person name="Xu J."/>
            <person name="Li G."/>
            <person name="Guo L."/>
        </authorList>
    </citation>
    <scope>NUCLEOTIDE SEQUENCE</scope>
    <source>
        <strain evidence="7">B9</strain>
        <plasmid evidence="7">unnamed2</plasmid>
    </source>
</reference>
<protein>
    <submittedName>
        <fullName evidence="7">Alcohol dehydrogenase</fullName>
    </submittedName>
</protein>
<dbReference type="InterPro" id="IPR050129">
    <property type="entry name" value="Zn_alcohol_dh"/>
</dbReference>
<keyword evidence="5" id="KW-1133">Transmembrane helix</keyword>
<proteinExistence type="inferred from homology"/>
<evidence type="ECO:0000256" key="3">
    <source>
        <dbReference type="ARBA" id="ARBA00023002"/>
    </source>
</evidence>
<gene>
    <name evidence="7" type="ORF">EX87_20800</name>
</gene>
<dbReference type="InterPro" id="IPR036291">
    <property type="entry name" value="NAD(P)-bd_dom_sf"/>
</dbReference>
<dbReference type="PROSITE" id="PS00059">
    <property type="entry name" value="ADH_ZINC"/>
    <property type="match status" value="1"/>
</dbReference>
<dbReference type="RefSeq" id="WP_031415248.1">
    <property type="nucleotide sequence ID" value="NZ_CP011076.1"/>
</dbReference>
<evidence type="ECO:0000259" key="6">
    <source>
        <dbReference type="SMART" id="SM00829"/>
    </source>
</evidence>
<dbReference type="GO" id="GO:0016491">
    <property type="term" value="F:oxidoreductase activity"/>
    <property type="evidence" value="ECO:0007669"/>
    <property type="project" value="UniProtKB-KW"/>
</dbReference>
<dbReference type="Pfam" id="PF00107">
    <property type="entry name" value="ADH_zinc_N"/>
    <property type="match status" value="1"/>
</dbReference>
<dbReference type="PANTHER" id="PTHR43401">
    <property type="entry name" value="L-THREONINE 3-DEHYDROGENASE"/>
    <property type="match status" value="1"/>
</dbReference>
<evidence type="ECO:0000256" key="2">
    <source>
        <dbReference type="ARBA" id="ARBA00022833"/>
    </source>
</evidence>
<dbReference type="Pfam" id="PF08240">
    <property type="entry name" value="ADH_N"/>
    <property type="match status" value="1"/>
</dbReference>
<evidence type="ECO:0000313" key="7">
    <source>
        <dbReference type="EMBL" id="AKF96006.1"/>
    </source>
</evidence>
<dbReference type="InterPro" id="IPR011032">
    <property type="entry name" value="GroES-like_sf"/>
</dbReference>
<keyword evidence="1 4" id="KW-0479">Metal-binding</keyword>
<dbReference type="InterPro" id="IPR020843">
    <property type="entry name" value="ER"/>
</dbReference>
<dbReference type="SUPFAM" id="SSF50129">
    <property type="entry name" value="GroES-like"/>
    <property type="match status" value="1"/>
</dbReference>
<dbReference type="InterPro" id="IPR013149">
    <property type="entry name" value="ADH-like_C"/>
</dbReference>
<evidence type="ECO:0000256" key="4">
    <source>
        <dbReference type="RuleBase" id="RU361277"/>
    </source>
</evidence>
<keyword evidence="7" id="KW-0614">Plasmid</keyword>
<comment type="similarity">
    <text evidence="4">Belongs to the zinc-containing alcohol dehydrogenase family.</text>
</comment>
<keyword evidence="2 4" id="KW-0862">Zinc</keyword>
<dbReference type="InterPro" id="IPR013154">
    <property type="entry name" value="ADH-like_N"/>
</dbReference>
<name>A0A0F6Y0R9_BRELA</name>